<evidence type="ECO:0000313" key="1">
    <source>
        <dbReference type="EMBL" id="SVB44269.1"/>
    </source>
</evidence>
<reference evidence="1" key="1">
    <citation type="submission" date="2018-05" db="EMBL/GenBank/DDBJ databases">
        <authorList>
            <person name="Lanie J.A."/>
            <person name="Ng W.-L."/>
            <person name="Kazmierczak K.M."/>
            <person name="Andrzejewski T.M."/>
            <person name="Davidsen T.M."/>
            <person name="Wayne K.J."/>
            <person name="Tettelin H."/>
            <person name="Glass J.I."/>
            <person name="Rusch D."/>
            <person name="Podicherti R."/>
            <person name="Tsui H.-C.T."/>
            <person name="Winkler M.E."/>
        </authorList>
    </citation>
    <scope>NUCLEOTIDE SEQUENCE</scope>
</reference>
<dbReference type="EMBL" id="UINC01042096">
    <property type="protein sequence ID" value="SVB44269.1"/>
    <property type="molecule type" value="Genomic_DNA"/>
</dbReference>
<sequence>MTITHKQKSNSSKALLDAVSAYLPAEKASTVADALNYASNAHQGQLRESGELFIEHPIATALRLADMRLDTTTIQ</sequence>
<dbReference type="PANTHER" id="PTHR43061:SF1">
    <property type="entry name" value="GTP DIPHOSPHOKINASE RSH1, CHLOROPLASTIC-RELATED"/>
    <property type="match status" value="1"/>
</dbReference>
<proteinExistence type="predicted"/>
<feature type="non-terminal residue" evidence="1">
    <location>
        <position position="75"/>
    </location>
</feature>
<name>A0A382E1H6_9ZZZZ</name>
<dbReference type="Gene3D" id="1.10.3210.10">
    <property type="entry name" value="Hypothetical protein af1432"/>
    <property type="match status" value="1"/>
</dbReference>
<organism evidence="1">
    <name type="scientific">marine metagenome</name>
    <dbReference type="NCBI Taxonomy" id="408172"/>
    <lineage>
        <taxon>unclassified sequences</taxon>
        <taxon>metagenomes</taxon>
        <taxon>ecological metagenomes</taxon>
    </lineage>
</organism>
<dbReference type="SUPFAM" id="SSF109604">
    <property type="entry name" value="HD-domain/PDEase-like"/>
    <property type="match status" value="1"/>
</dbReference>
<dbReference type="AlphaFoldDB" id="A0A382E1H6"/>
<protein>
    <submittedName>
        <fullName evidence="1">Uncharacterized protein</fullName>
    </submittedName>
</protein>
<accession>A0A382E1H6</accession>
<gene>
    <name evidence="1" type="ORF">METZ01_LOCUS197123</name>
</gene>
<dbReference type="PANTHER" id="PTHR43061">
    <property type="entry name" value="GTP DIPHOSPHOKINASE RSH1, CHLOROPLASTIC-RELATED"/>
    <property type="match status" value="1"/>
</dbReference>